<proteinExistence type="evidence at transcript level"/>
<protein>
    <submittedName>
        <fullName evidence="1">Rab proteins geranylgeranyltransferase component A</fullName>
    </submittedName>
</protein>
<evidence type="ECO:0000313" key="1">
    <source>
        <dbReference type="EMBL" id="ADI72877.1"/>
    </source>
</evidence>
<keyword evidence="1" id="KW-0808">Transferase</keyword>
<name>D7PDN2_OPHUN</name>
<feature type="non-terminal residue" evidence="1">
    <location>
        <position position="88"/>
    </location>
</feature>
<organism evidence="1">
    <name type="scientific">Ophiocordyceps unilateralis</name>
    <name type="common">Zombie-ant fungus</name>
    <name type="synonym">Torrubia unilateralis</name>
    <dbReference type="NCBI Taxonomy" id="268505"/>
    <lineage>
        <taxon>Eukaryota</taxon>
        <taxon>Fungi</taxon>
        <taxon>Dikarya</taxon>
        <taxon>Ascomycota</taxon>
        <taxon>Pezizomycotina</taxon>
        <taxon>Sordariomycetes</taxon>
        <taxon>Hypocreomycetidae</taxon>
        <taxon>Hypocreales</taxon>
        <taxon>Ophiocordycipitaceae</taxon>
        <taxon>Ophiocordyceps</taxon>
    </lineage>
</organism>
<feature type="non-terminal residue" evidence="1">
    <location>
        <position position="1"/>
    </location>
</feature>
<sequence length="88" mass="9665">QGLPLVKQAVTNLLQSIEEPVAPQVLWSMNYQQRYISSEDAPNTSASVIALQSLSSDLAFGDDTLHDVKAAWQKITDGDPDTFLKFEA</sequence>
<reference evidence="1" key="1">
    <citation type="submission" date="2009-12" db="EMBL/GenBank/DDBJ databases">
        <title>Genes expressed during production and efflux of the polyketides, naphthoquinones, in the insect fungus Ophiocordyceps unilateralis.</title>
        <authorList>
            <person name="Amnuaykanjanasin A."/>
            <person name="Panchanawaporn S."/>
            <person name="Chutrakul C."/>
            <person name="Tanticharoen M."/>
        </authorList>
    </citation>
    <scope>NUCLEOTIDE SEQUENCE</scope>
    <source>
        <strain evidence="1">BCC1869</strain>
    </source>
</reference>
<dbReference type="GO" id="GO:0016740">
    <property type="term" value="F:transferase activity"/>
    <property type="evidence" value="ECO:0007669"/>
    <property type="project" value="UniProtKB-KW"/>
</dbReference>
<dbReference type="EMBL" id="GU292460">
    <property type="protein sequence ID" value="ADI72877.1"/>
    <property type="molecule type" value="mRNA"/>
</dbReference>
<dbReference type="AlphaFoldDB" id="D7PDN2"/>
<accession>D7PDN2</accession>